<dbReference type="PANTHER" id="PTHR33375:SF7">
    <property type="entry name" value="CHROMOSOME 2-PARTITIONING PROTEIN PARB-RELATED"/>
    <property type="match status" value="1"/>
</dbReference>
<protein>
    <submittedName>
        <fullName evidence="4">ParB-like nuclease domain-containing protein</fullName>
    </submittedName>
</protein>
<dbReference type="NCBIfam" id="TIGR00180">
    <property type="entry name" value="parB_part"/>
    <property type="match status" value="1"/>
</dbReference>
<dbReference type="OrthoDB" id="3176965at2"/>
<sequence>MTRTPTTTTPPWQARTALRISADTGQAWVDLELIAPHEANVRRELGDLTDLVASILEQGIIEPLIVAPHPDGDPGFVVVAGHRRLAAAQQAVEAEVPVIVRPDLDTEAKVIEAMLTENLHRDQLTPVEEADGYQRLALFDYTPVQIAKKVGRSETTVRRRLQLAALPDGARDALHAGQITLHQADEIAQVVKPDDDEAVKQLTKAVGKGDNELKLELDRLRRRAEFEGRLQEQIDVLGGYGVATVLRVSSGQRAEGWERGRFLGPEIDEFLAKVDAGDEETPEAMIVETWQYSTPYWYTATPTPAEPTGDGTPAVSSDGDVLPGQRSVDDELAAQREARERAEREQRMADLEAASEIRDDWLEKLLTKRVTPVQVATMLRQCVADLASSGSVNDEDAALAGLDPDVDWGDPARLRAHADTLSTPALVQLLWGLFLYRPSLIGPGSNVETQAAWYLPRLQELGYELTSVEAALIEPIVPDDQTTDADAGEDAGT</sequence>
<dbReference type="Pfam" id="PF17762">
    <property type="entry name" value="HTH_ParB"/>
    <property type="match status" value="1"/>
</dbReference>
<evidence type="ECO:0000256" key="1">
    <source>
        <dbReference type="ARBA" id="ARBA00006295"/>
    </source>
</evidence>
<dbReference type="AlphaFoldDB" id="A0A1H2IE39"/>
<dbReference type="InterPro" id="IPR041468">
    <property type="entry name" value="HTH_ParB/Spo0J"/>
</dbReference>
<evidence type="ECO:0000259" key="3">
    <source>
        <dbReference type="SMART" id="SM00470"/>
    </source>
</evidence>
<dbReference type="GO" id="GO:0007059">
    <property type="term" value="P:chromosome segregation"/>
    <property type="evidence" value="ECO:0007669"/>
    <property type="project" value="TreeGrafter"/>
</dbReference>
<dbReference type="GO" id="GO:0005694">
    <property type="term" value="C:chromosome"/>
    <property type="evidence" value="ECO:0007669"/>
    <property type="project" value="TreeGrafter"/>
</dbReference>
<dbReference type="EMBL" id="LT629791">
    <property type="protein sequence ID" value="SDU42251.1"/>
    <property type="molecule type" value="Genomic_DNA"/>
</dbReference>
<feature type="domain" description="ParB-like N-terminal" evidence="3">
    <location>
        <begin position="27"/>
        <end position="119"/>
    </location>
</feature>
<dbReference type="RefSeq" id="WP_052762892.1">
    <property type="nucleotide sequence ID" value="NZ_LBMC01000040.1"/>
</dbReference>
<feature type="compositionally biased region" description="Basic and acidic residues" evidence="2">
    <location>
        <begin position="327"/>
        <end position="339"/>
    </location>
</feature>
<dbReference type="GO" id="GO:0003677">
    <property type="term" value="F:DNA binding"/>
    <property type="evidence" value="ECO:0007669"/>
    <property type="project" value="InterPro"/>
</dbReference>
<dbReference type="InterPro" id="IPR003115">
    <property type="entry name" value="ParB_N"/>
</dbReference>
<dbReference type="Gene3D" id="3.90.1530.30">
    <property type="match status" value="1"/>
</dbReference>
<evidence type="ECO:0000313" key="4">
    <source>
        <dbReference type="EMBL" id="SDU42251.1"/>
    </source>
</evidence>
<feature type="compositionally biased region" description="Low complexity" evidence="2">
    <location>
        <begin position="301"/>
        <end position="313"/>
    </location>
</feature>
<name>A0A1H2IE39_9ACTN</name>
<dbReference type="SUPFAM" id="SSF110849">
    <property type="entry name" value="ParB/Sulfiredoxin"/>
    <property type="match status" value="1"/>
</dbReference>
<dbReference type="SUPFAM" id="SSF109709">
    <property type="entry name" value="KorB DNA-binding domain-like"/>
    <property type="match status" value="1"/>
</dbReference>
<evidence type="ECO:0000313" key="5">
    <source>
        <dbReference type="Proteomes" id="UP000182977"/>
    </source>
</evidence>
<dbReference type="PANTHER" id="PTHR33375">
    <property type="entry name" value="CHROMOSOME-PARTITIONING PROTEIN PARB-RELATED"/>
    <property type="match status" value="1"/>
</dbReference>
<dbReference type="SMART" id="SM00470">
    <property type="entry name" value="ParB"/>
    <property type="match status" value="1"/>
</dbReference>
<dbReference type="InterPro" id="IPR004437">
    <property type="entry name" value="ParB/RepB/Spo0J"/>
</dbReference>
<dbReference type="Gene3D" id="1.10.10.2830">
    <property type="match status" value="1"/>
</dbReference>
<accession>A0A1H2IE39</accession>
<organism evidence="4 5">
    <name type="scientific">Jiangella alkaliphila</name>
    <dbReference type="NCBI Taxonomy" id="419479"/>
    <lineage>
        <taxon>Bacteria</taxon>
        <taxon>Bacillati</taxon>
        <taxon>Actinomycetota</taxon>
        <taxon>Actinomycetes</taxon>
        <taxon>Jiangellales</taxon>
        <taxon>Jiangellaceae</taxon>
        <taxon>Jiangella</taxon>
    </lineage>
</organism>
<dbReference type="STRING" id="419479.SAMN04488563_1636"/>
<dbReference type="InterPro" id="IPR050336">
    <property type="entry name" value="Chromosome_partition/occlusion"/>
</dbReference>
<evidence type="ECO:0000256" key="2">
    <source>
        <dbReference type="SAM" id="MobiDB-lite"/>
    </source>
</evidence>
<comment type="similarity">
    <text evidence="1">Belongs to the ParB family.</text>
</comment>
<feature type="region of interest" description="Disordered" evidence="2">
    <location>
        <begin position="301"/>
        <end position="339"/>
    </location>
</feature>
<proteinExistence type="inferred from homology"/>
<reference evidence="5" key="1">
    <citation type="submission" date="2016-10" db="EMBL/GenBank/DDBJ databases">
        <authorList>
            <person name="Varghese N."/>
            <person name="Submissions S."/>
        </authorList>
    </citation>
    <scope>NUCLEOTIDE SEQUENCE [LARGE SCALE GENOMIC DNA]</scope>
    <source>
        <strain evidence="5">DSM 45079</strain>
    </source>
</reference>
<dbReference type="InterPro" id="IPR036086">
    <property type="entry name" value="ParB/Sulfiredoxin_sf"/>
</dbReference>
<dbReference type="Proteomes" id="UP000182977">
    <property type="component" value="Chromosome I"/>
</dbReference>
<dbReference type="Pfam" id="PF02195">
    <property type="entry name" value="ParB_N"/>
    <property type="match status" value="1"/>
</dbReference>
<keyword evidence="5" id="KW-1185">Reference proteome</keyword>
<gene>
    <name evidence="4" type="ORF">SAMN04488563_1636</name>
</gene>